<organism evidence="2 3">
    <name type="scientific">Micractinium conductrix</name>
    <dbReference type="NCBI Taxonomy" id="554055"/>
    <lineage>
        <taxon>Eukaryota</taxon>
        <taxon>Viridiplantae</taxon>
        <taxon>Chlorophyta</taxon>
        <taxon>core chlorophytes</taxon>
        <taxon>Trebouxiophyceae</taxon>
        <taxon>Chlorellales</taxon>
        <taxon>Chlorellaceae</taxon>
        <taxon>Chlorella clade</taxon>
        <taxon>Micractinium</taxon>
    </lineage>
</organism>
<keyword evidence="1" id="KW-0812">Transmembrane</keyword>
<proteinExistence type="predicted"/>
<dbReference type="Proteomes" id="UP000239649">
    <property type="component" value="Unassembled WGS sequence"/>
</dbReference>
<feature type="transmembrane region" description="Helical" evidence="1">
    <location>
        <begin position="94"/>
        <end position="114"/>
    </location>
</feature>
<accession>A0A2P6UZW0</accession>
<gene>
    <name evidence="2" type="ORF">C2E20_8942</name>
</gene>
<evidence type="ECO:0000313" key="2">
    <source>
        <dbReference type="EMBL" id="PSC67371.1"/>
    </source>
</evidence>
<name>A0A2P6UZW0_9CHLO</name>
<keyword evidence="3" id="KW-1185">Reference proteome</keyword>
<feature type="transmembrane region" description="Helical" evidence="1">
    <location>
        <begin position="134"/>
        <end position="154"/>
    </location>
</feature>
<evidence type="ECO:0000256" key="1">
    <source>
        <dbReference type="SAM" id="Phobius"/>
    </source>
</evidence>
<dbReference type="OrthoDB" id="510426at2759"/>
<feature type="transmembrane region" description="Helical" evidence="1">
    <location>
        <begin position="17"/>
        <end position="45"/>
    </location>
</feature>
<evidence type="ECO:0000313" key="3">
    <source>
        <dbReference type="Proteomes" id="UP000239649"/>
    </source>
</evidence>
<keyword evidence="1" id="KW-0472">Membrane</keyword>
<sequence>MAFAQRLRDNEDRVWRLLFVAAFIGSVCCTIVVLGGLAAVTAYCFDNQPSGIAVGMKTEMPLTRLTNEVMSIEKARVTAADGSFQCDKFFRYDWTLWALQAFWLIVFGTLWYLGCIRRFLHGLWTKDELHTDGFVIGLGLIGCCIANFSLMFLAGPYSEREARQGSRRINSLGSNHTPGSSDAAFDKAANSMHTGVAAEV</sequence>
<protein>
    <submittedName>
        <fullName evidence="2">Uncharacterized protein</fullName>
    </submittedName>
</protein>
<keyword evidence="1" id="KW-1133">Transmembrane helix</keyword>
<comment type="caution">
    <text evidence="2">The sequence shown here is derived from an EMBL/GenBank/DDBJ whole genome shotgun (WGS) entry which is preliminary data.</text>
</comment>
<dbReference type="AlphaFoldDB" id="A0A2P6UZW0"/>
<reference evidence="2 3" key="1">
    <citation type="journal article" date="2018" name="Plant J.">
        <title>Genome sequences of Chlorella sorokiniana UTEX 1602 and Micractinium conductrix SAG 241.80: implications to maltose excretion by a green alga.</title>
        <authorList>
            <person name="Arriola M.B."/>
            <person name="Velmurugan N."/>
            <person name="Zhang Y."/>
            <person name="Plunkett M.H."/>
            <person name="Hondzo H."/>
            <person name="Barney B.M."/>
        </authorList>
    </citation>
    <scope>NUCLEOTIDE SEQUENCE [LARGE SCALE GENOMIC DNA]</scope>
    <source>
        <strain evidence="2 3">SAG 241.80</strain>
    </source>
</reference>
<dbReference type="EMBL" id="LHPF02000062">
    <property type="protein sequence ID" value="PSC67371.1"/>
    <property type="molecule type" value="Genomic_DNA"/>
</dbReference>